<keyword evidence="1" id="KW-0812">Transmembrane</keyword>
<accession>A0ABS6ILV5</accession>
<feature type="transmembrane region" description="Helical" evidence="1">
    <location>
        <begin position="334"/>
        <end position="356"/>
    </location>
</feature>
<protein>
    <recommendedName>
        <fullName evidence="4">Glycosyltransferase RgtA/B/C/D-like domain-containing protein</fullName>
    </recommendedName>
</protein>
<feature type="transmembrane region" description="Helical" evidence="1">
    <location>
        <begin position="309"/>
        <end position="328"/>
    </location>
</feature>
<evidence type="ECO:0000256" key="1">
    <source>
        <dbReference type="SAM" id="Phobius"/>
    </source>
</evidence>
<evidence type="ECO:0008006" key="4">
    <source>
        <dbReference type="Google" id="ProtNLM"/>
    </source>
</evidence>
<evidence type="ECO:0000313" key="3">
    <source>
        <dbReference type="Proteomes" id="UP000727907"/>
    </source>
</evidence>
<feature type="transmembrane region" description="Helical" evidence="1">
    <location>
        <begin position="368"/>
        <end position="384"/>
    </location>
</feature>
<dbReference type="RefSeq" id="WP_216963028.1">
    <property type="nucleotide sequence ID" value="NZ_JAHOPB010000001.1"/>
</dbReference>
<gene>
    <name evidence="2" type="ORF">KQ910_17500</name>
</gene>
<feature type="transmembrane region" description="Helical" evidence="1">
    <location>
        <begin position="136"/>
        <end position="153"/>
    </location>
</feature>
<dbReference type="Proteomes" id="UP000727907">
    <property type="component" value="Unassembled WGS sequence"/>
</dbReference>
<name>A0ABS6ILV5_9HYPH</name>
<dbReference type="EMBL" id="JAHOPB010000001">
    <property type="protein sequence ID" value="MBU8875573.1"/>
    <property type="molecule type" value="Genomic_DNA"/>
</dbReference>
<feature type="transmembrane region" description="Helical" evidence="1">
    <location>
        <begin position="280"/>
        <end position="297"/>
    </location>
</feature>
<comment type="caution">
    <text evidence="2">The sequence shown here is derived from an EMBL/GenBank/DDBJ whole genome shotgun (WGS) entry which is preliminary data.</text>
</comment>
<keyword evidence="1" id="KW-0472">Membrane</keyword>
<keyword evidence="1" id="KW-1133">Transmembrane helix</keyword>
<feature type="transmembrane region" description="Helical" evidence="1">
    <location>
        <begin position="81"/>
        <end position="97"/>
    </location>
</feature>
<reference evidence="2 3" key="1">
    <citation type="submission" date="2021-06" db="EMBL/GenBank/DDBJ databases">
        <authorList>
            <person name="Lee D.H."/>
        </authorList>
    </citation>
    <scope>NUCLEOTIDE SEQUENCE [LARGE SCALE GENOMIC DNA]</scope>
    <source>
        <strain evidence="2 3">MMS21-HV4-11</strain>
    </source>
</reference>
<feature type="transmembrane region" description="Helical" evidence="1">
    <location>
        <begin position="186"/>
        <end position="205"/>
    </location>
</feature>
<feature type="transmembrane region" description="Helical" evidence="1">
    <location>
        <begin position="26"/>
        <end position="47"/>
    </location>
</feature>
<feature type="transmembrane region" description="Helical" evidence="1">
    <location>
        <begin position="226"/>
        <end position="247"/>
    </location>
</feature>
<evidence type="ECO:0000313" key="2">
    <source>
        <dbReference type="EMBL" id="MBU8875573.1"/>
    </source>
</evidence>
<feature type="transmembrane region" description="Helical" evidence="1">
    <location>
        <begin position="109"/>
        <end position="130"/>
    </location>
</feature>
<sequence length="570" mass="62954">MEKQTLTTIARRPDPTPPWWSERTCVVDLAILFLASLAGLVWLVGWLDNPQALTSNGVFKAMTVRDWLNDYVKTPLDPSNFHYYPFIAVFCHLLDLMGIQTGDPRRQIALINCLFGAISLCIVYLLVRTVSGRRDVAWAAAAFHLGGAFFLNLSISNEDIIPSYTFLLGSLALAAVWFVNPTPGRIAVVAVVFALSWLFEWRLMFPTLPALLVAVTLAPAPLWKRFLRVVIFLAAMVGTAEVAMQLWGPHNGNVGTVRDLLWTGKAVESGWAGFAMRKMVFLWVGITEYLLGGANMGDASYLSVIRTEVLTATVLITAIAIAWLVLVWRGAGSLSPRVLAALFGVNFLAGEVFNFYSQPQDPQMQINVMIWLTVAWATIVAAATRRYGPAMPKIALMLGVALLSYNVYRMAPARGADGLWRNALQRIESQADPARTVFLVHGFEQLVSETFYEWRGEWNFFGKLGPAPAPQPKIKLLAFVNGPIHQPSASGEEIAAELSRQIGHAMDLGYQVVADYVWELSEANFTSYMATVADPTKASTIYRTLHAKFTGTPLFVDPVAGAFFRLQRAD</sequence>
<proteinExistence type="predicted"/>
<organism evidence="2 3">
    <name type="scientific">Reyranella humidisoli</name>
    <dbReference type="NCBI Taxonomy" id="2849149"/>
    <lineage>
        <taxon>Bacteria</taxon>
        <taxon>Pseudomonadati</taxon>
        <taxon>Pseudomonadota</taxon>
        <taxon>Alphaproteobacteria</taxon>
        <taxon>Hyphomicrobiales</taxon>
        <taxon>Reyranellaceae</taxon>
        <taxon>Reyranella</taxon>
    </lineage>
</organism>
<feature type="transmembrane region" description="Helical" evidence="1">
    <location>
        <begin position="160"/>
        <end position="180"/>
    </location>
</feature>
<keyword evidence="3" id="KW-1185">Reference proteome</keyword>